<name>A0A1S3FBA1_DIPOR</name>
<proteinExistence type="inferred from homology"/>
<feature type="coiled-coil region" evidence="5">
    <location>
        <begin position="76"/>
        <end position="138"/>
    </location>
</feature>
<evidence type="ECO:0000313" key="9">
    <source>
        <dbReference type="RefSeq" id="XP_012873525.1"/>
    </source>
</evidence>
<dbReference type="InParanoid" id="A0A1S3FBA1"/>
<dbReference type="KEGG" id="dord:105986939"/>
<dbReference type="CTD" id="100129520"/>
<sequence>MAVEFGDQFSGFRHSEVIHFINNEVLMNGGGPEFYVAFRYRSWKEIEDQLRKIVVDPQVPRSRKRSYAWSGLALGVRAIVRQRDQQTRRVRRLQKQVEERKVASKALATELRRLRAERDEAAAQLRFTQAAVQQAMDEREVLCGRLLQAERSAMEDSDPLFQRLLRGLRGEKYRCMSWALGEENQSESLDKGAQGKLSLNTPKPMSASLLHVSESSSPWNQAMQLHTQMPGSQPFTLNKPLPGEFTCSTTLPSPTSVESETAATTSRAMLAVASPRPTSQSCLTSSSVAVWPQEEKAPSWVKSCHGKVNPPNNQQDECYLGESRTHSLEKMSKKPQETGQRPSPKEDPVMNQGRASLGTVKSRSPKKSPERHQATPLGNSKNHVTKKPTKKHQSPRLKTKQVKKNQHQEKLAACNPAVNWPCSWCKTMNPPWRPVCYKCKNIYLPGENGGVDLGQKH</sequence>
<keyword evidence="8" id="KW-1185">Reference proteome</keyword>
<feature type="compositionally biased region" description="Basic and acidic residues" evidence="6">
    <location>
        <begin position="325"/>
        <end position="336"/>
    </location>
</feature>
<gene>
    <name evidence="9" type="primary">LOC105986939</name>
</gene>
<organism evidence="8 9">
    <name type="scientific">Dipodomys ordii</name>
    <name type="common">Ord's kangaroo rat</name>
    <dbReference type="NCBI Taxonomy" id="10020"/>
    <lineage>
        <taxon>Eukaryota</taxon>
        <taxon>Metazoa</taxon>
        <taxon>Chordata</taxon>
        <taxon>Craniata</taxon>
        <taxon>Vertebrata</taxon>
        <taxon>Euteleostomi</taxon>
        <taxon>Mammalia</taxon>
        <taxon>Eutheria</taxon>
        <taxon>Euarchontoglires</taxon>
        <taxon>Glires</taxon>
        <taxon>Rodentia</taxon>
        <taxon>Castorimorpha</taxon>
        <taxon>Heteromyidae</taxon>
        <taxon>Dipodomyinae</taxon>
        <taxon>Dipodomys</taxon>
    </lineage>
</organism>
<dbReference type="GO" id="GO:0008270">
    <property type="term" value="F:zinc ion binding"/>
    <property type="evidence" value="ECO:0007669"/>
    <property type="project" value="UniProtKB-KW"/>
</dbReference>
<dbReference type="OrthoDB" id="9527063at2759"/>
<evidence type="ECO:0000256" key="6">
    <source>
        <dbReference type="SAM" id="MobiDB-lite"/>
    </source>
</evidence>
<dbReference type="GeneID" id="105986939"/>
<evidence type="ECO:0000256" key="4">
    <source>
        <dbReference type="ARBA" id="ARBA00022833"/>
    </source>
</evidence>
<dbReference type="InterPro" id="IPR028193">
    <property type="entry name" value="TEX13A-D_N"/>
</dbReference>
<keyword evidence="4" id="KW-0862">Zinc</keyword>
<dbReference type="RefSeq" id="XP_012873525.1">
    <property type="nucleotide sequence ID" value="XM_013018071.1"/>
</dbReference>
<dbReference type="AlphaFoldDB" id="A0A1S3FBA1"/>
<keyword evidence="3" id="KW-0863">Zinc-finger</keyword>
<evidence type="ECO:0000256" key="5">
    <source>
        <dbReference type="SAM" id="Coils"/>
    </source>
</evidence>
<evidence type="ECO:0000256" key="2">
    <source>
        <dbReference type="ARBA" id="ARBA00022723"/>
    </source>
</evidence>
<feature type="compositionally biased region" description="Basic residues" evidence="6">
    <location>
        <begin position="383"/>
        <end position="405"/>
    </location>
</feature>
<comment type="similarity">
    <text evidence="1">Belongs to the TEX13 family.</text>
</comment>
<dbReference type="PANTHER" id="PTHR23111:SF103">
    <property type="entry name" value="TEX13 FAMILY MEMBER C3-RELATED"/>
    <property type="match status" value="1"/>
</dbReference>
<dbReference type="PANTHER" id="PTHR23111">
    <property type="entry name" value="ZINC FINGER PROTEIN"/>
    <property type="match status" value="1"/>
</dbReference>
<reference evidence="9" key="1">
    <citation type="submission" date="2025-08" db="UniProtKB">
        <authorList>
            <consortium name="RefSeq"/>
        </authorList>
    </citation>
    <scope>IDENTIFICATION</scope>
    <source>
        <tissue evidence="9">Kidney</tissue>
    </source>
</reference>
<keyword evidence="5" id="KW-0175">Coiled coil</keyword>
<evidence type="ECO:0000256" key="1">
    <source>
        <dbReference type="ARBA" id="ARBA00008287"/>
    </source>
</evidence>
<dbReference type="Proteomes" id="UP000081671">
    <property type="component" value="Unplaced"/>
</dbReference>
<feature type="region of interest" description="Disordered" evidence="6">
    <location>
        <begin position="325"/>
        <end position="410"/>
    </location>
</feature>
<dbReference type="Pfam" id="PF15186">
    <property type="entry name" value="TEX13"/>
    <property type="match status" value="1"/>
</dbReference>
<dbReference type="InterPro" id="IPR001876">
    <property type="entry name" value="Znf_RanBP2"/>
</dbReference>
<keyword evidence="2" id="KW-0479">Metal-binding</keyword>
<evidence type="ECO:0000313" key="8">
    <source>
        <dbReference type="Proteomes" id="UP000081671"/>
    </source>
</evidence>
<evidence type="ECO:0000259" key="7">
    <source>
        <dbReference type="PROSITE" id="PS01358"/>
    </source>
</evidence>
<dbReference type="GO" id="GO:0003729">
    <property type="term" value="F:mRNA binding"/>
    <property type="evidence" value="ECO:0007669"/>
    <property type="project" value="TreeGrafter"/>
</dbReference>
<feature type="domain" description="RanBP2-type" evidence="7">
    <location>
        <begin position="420"/>
        <end position="439"/>
    </location>
</feature>
<protein>
    <submittedName>
        <fullName evidence="9">Uncharacterized protein LOC105986939</fullName>
    </submittedName>
</protein>
<dbReference type="PROSITE" id="PS01358">
    <property type="entry name" value="ZF_RANBP2_1"/>
    <property type="match status" value="1"/>
</dbReference>
<accession>A0A1S3FBA1</accession>
<evidence type="ECO:0000256" key="3">
    <source>
        <dbReference type="ARBA" id="ARBA00022771"/>
    </source>
</evidence>